<reference evidence="12 13" key="1">
    <citation type="submission" date="2015-04" db="EMBL/GenBank/DDBJ databases">
        <title>Whole genome shotgun sequence of Sphingomonas changbaiensis NBRC 104936.</title>
        <authorList>
            <person name="Katano-Makiyama Y."/>
            <person name="Hosoyama A."/>
            <person name="Hashimoto M."/>
            <person name="Noguchi M."/>
            <person name="Tsuchikane K."/>
            <person name="Ohji S."/>
            <person name="Yamazoe A."/>
            <person name="Ichikawa N."/>
            <person name="Kimura A."/>
            <person name="Fujita N."/>
        </authorList>
    </citation>
    <scope>NUCLEOTIDE SEQUENCE [LARGE SCALE GENOMIC DNA]</scope>
    <source>
        <strain evidence="12 13">NBRC 104936</strain>
    </source>
</reference>
<feature type="transmembrane region" description="Helical" evidence="8">
    <location>
        <begin position="121"/>
        <end position="143"/>
    </location>
</feature>
<dbReference type="Pfam" id="PF00989">
    <property type="entry name" value="PAS"/>
    <property type="match status" value="1"/>
</dbReference>
<keyword evidence="5 8" id="KW-1133">Transmembrane helix</keyword>
<name>A0A0E9MJQ2_9SPHN</name>
<dbReference type="SMART" id="SM00086">
    <property type="entry name" value="PAC"/>
    <property type="match status" value="1"/>
</dbReference>
<evidence type="ECO:0000256" key="5">
    <source>
        <dbReference type="ARBA" id="ARBA00022989"/>
    </source>
</evidence>
<comment type="subcellular location">
    <subcellularLocation>
        <location evidence="1">Cell membrane</location>
        <topology evidence="1">Multi-pass membrane protein</topology>
    </subcellularLocation>
</comment>
<feature type="domain" description="PAS" evidence="9">
    <location>
        <begin position="302"/>
        <end position="375"/>
    </location>
</feature>
<dbReference type="InterPro" id="IPR043128">
    <property type="entry name" value="Rev_trsase/Diguanyl_cyclase"/>
</dbReference>
<evidence type="ECO:0000256" key="8">
    <source>
        <dbReference type="SAM" id="Phobius"/>
    </source>
</evidence>
<dbReference type="GO" id="GO:0006355">
    <property type="term" value="P:regulation of DNA-templated transcription"/>
    <property type="evidence" value="ECO:0007669"/>
    <property type="project" value="InterPro"/>
</dbReference>
<dbReference type="PROSITE" id="PS50113">
    <property type="entry name" value="PAC"/>
    <property type="match status" value="1"/>
</dbReference>
<comment type="caution">
    <text evidence="12">The sequence shown here is derived from an EMBL/GenBank/DDBJ whole genome shotgun (WGS) entry which is preliminary data.</text>
</comment>
<evidence type="ECO:0000256" key="1">
    <source>
        <dbReference type="ARBA" id="ARBA00004651"/>
    </source>
</evidence>
<keyword evidence="13" id="KW-1185">Reference proteome</keyword>
<dbReference type="GO" id="GO:0052621">
    <property type="term" value="F:diguanylate cyclase activity"/>
    <property type="evidence" value="ECO:0007669"/>
    <property type="project" value="UniProtKB-EC"/>
</dbReference>
<dbReference type="Gene3D" id="3.30.70.270">
    <property type="match status" value="1"/>
</dbReference>
<dbReference type="CDD" id="cd00130">
    <property type="entry name" value="PAS"/>
    <property type="match status" value="1"/>
</dbReference>
<dbReference type="AlphaFoldDB" id="A0A0E9MJQ2"/>
<dbReference type="SUPFAM" id="SSF55785">
    <property type="entry name" value="PYP-like sensor domain (PAS domain)"/>
    <property type="match status" value="1"/>
</dbReference>
<proteinExistence type="predicted"/>
<comment type="catalytic activity">
    <reaction evidence="7">
        <text>2 GTP = 3',3'-c-di-GMP + 2 diphosphate</text>
        <dbReference type="Rhea" id="RHEA:24898"/>
        <dbReference type="ChEBI" id="CHEBI:33019"/>
        <dbReference type="ChEBI" id="CHEBI:37565"/>
        <dbReference type="ChEBI" id="CHEBI:58805"/>
        <dbReference type="EC" id="2.7.7.65"/>
    </reaction>
</comment>
<dbReference type="RefSeq" id="WP_046346891.1">
    <property type="nucleotide sequence ID" value="NZ_BBWU01000002.1"/>
</dbReference>
<keyword evidence="6 8" id="KW-0472">Membrane</keyword>
<dbReference type="SMART" id="SM00091">
    <property type="entry name" value="PAS"/>
    <property type="match status" value="1"/>
</dbReference>
<evidence type="ECO:0000313" key="12">
    <source>
        <dbReference type="EMBL" id="GAO38022.1"/>
    </source>
</evidence>
<dbReference type="InterPro" id="IPR007895">
    <property type="entry name" value="MASE1"/>
</dbReference>
<dbReference type="CDD" id="cd01949">
    <property type="entry name" value="GGDEF"/>
    <property type="match status" value="1"/>
</dbReference>
<organism evidence="12 13">
    <name type="scientific">Sphingomonas changbaiensis NBRC 104936</name>
    <dbReference type="NCBI Taxonomy" id="1219043"/>
    <lineage>
        <taxon>Bacteria</taxon>
        <taxon>Pseudomonadati</taxon>
        <taxon>Pseudomonadota</taxon>
        <taxon>Alphaproteobacteria</taxon>
        <taxon>Sphingomonadales</taxon>
        <taxon>Sphingomonadaceae</taxon>
        <taxon>Sphingomonas</taxon>
    </lineage>
</organism>
<dbReference type="InterPro" id="IPR000700">
    <property type="entry name" value="PAS-assoc_C"/>
</dbReference>
<dbReference type="PROSITE" id="PS50112">
    <property type="entry name" value="PAS"/>
    <property type="match status" value="1"/>
</dbReference>
<evidence type="ECO:0000256" key="2">
    <source>
        <dbReference type="ARBA" id="ARBA00012528"/>
    </source>
</evidence>
<evidence type="ECO:0000256" key="4">
    <source>
        <dbReference type="ARBA" id="ARBA00022692"/>
    </source>
</evidence>
<feature type="transmembrane region" description="Helical" evidence="8">
    <location>
        <begin position="62"/>
        <end position="79"/>
    </location>
</feature>
<dbReference type="Pfam" id="PF00990">
    <property type="entry name" value="GGDEF"/>
    <property type="match status" value="1"/>
</dbReference>
<dbReference type="InterPro" id="IPR013767">
    <property type="entry name" value="PAS_fold"/>
</dbReference>
<evidence type="ECO:0000256" key="3">
    <source>
        <dbReference type="ARBA" id="ARBA00022475"/>
    </source>
</evidence>
<feature type="transmembrane region" description="Helical" evidence="8">
    <location>
        <begin position="85"/>
        <end position="109"/>
    </location>
</feature>
<evidence type="ECO:0000256" key="7">
    <source>
        <dbReference type="ARBA" id="ARBA00034247"/>
    </source>
</evidence>
<dbReference type="InterPro" id="IPR029787">
    <property type="entry name" value="Nucleotide_cyclase"/>
</dbReference>
<dbReference type="NCBIfam" id="TIGR00254">
    <property type="entry name" value="GGDEF"/>
    <property type="match status" value="1"/>
</dbReference>
<feature type="domain" description="GGDEF" evidence="11">
    <location>
        <begin position="474"/>
        <end position="600"/>
    </location>
</feature>
<evidence type="ECO:0000256" key="6">
    <source>
        <dbReference type="ARBA" id="ARBA00023136"/>
    </source>
</evidence>
<evidence type="ECO:0000259" key="9">
    <source>
        <dbReference type="PROSITE" id="PS50112"/>
    </source>
</evidence>
<accession>A0A0E9MJQ2</accession>
<dbReference type="SMART" id="SM00267">
    <property type="entry name" value="GGDEF"/>
    <property type="match status" value="1"/>
</dbReference>
<dbReference type="Gene3D" id="3.30.450.20">
    <property type="entry name" value="PAS domain"/>
    <property type="match status" value="1"/>
</dbReference>
<dbReference type="FunFam" id="3.30.70.270:FF:000001">
    <property type="entry name" value="Diguanylate cyclase domain protein"/>
    <property type="match status" value="1"/>
</dbReference>
<dbReference type="EMBL" id="BBWU01000002">
    <property type="protein sequence ID" value="GAO38022.1"/>
    <property type="molecule type" value="Genomic_DNA"/>
</dbReference>
<evidence type="ECO:0000259" key="11">
    <source>
        <dbReference type="PROSITE" id="PS50887"/>
    </source>
</evidence>
<dbReference type="EC" id="2.7.7.65" evidence="2"/>
<feature type="domain" description="PAC" evidence="10">
    <location>
        <begin position="376"/>
        <end position="428"/>
    </location>
</feature>
<dbReference type="PROSITE" id="PS50887">
    <property type="entry name" value="GGDEF"/>
    <property type="match status" value="1"/>
</dbReference>
<protein>
    <recommendedName>
        <fullName evidence="2">diguanylate cyclase</fullName>
        <ecNumber evidence="2">2.7.7.65</ecNumber>
    </recommendedName>
</protein>
<feature type="transmembrane region" description="Helical" evidence="8">
    <location>
        <begin position="191"/>
        <end position="209"/>
    </location>
</feature>
<evidence type="ECO:0000259" key="10">
    <source>
        <dbReference type="PROSITE" id="PS50113"/>
    </source>
</evidence>
<dbReference type="Proteomes" id="UP000033202">
    <property type="component" value="Unassembled WGS sequence"/>
</dbReference>
<feature type="transmembrane region" description="Helical" evidence="8">
    <location>
        <begin position="155"/>
        <end position="179"/>
    </location>
</feature>
<evidence type="ECO:0000313" key="13">
    <source>
        <dbReference type="Proteomes" id="UP000033202"/>
    </source>
</evidence>
<dbReference type="InterPro" id="IPR001610">
    <property type="entry name" value="PAC"/>
</dbReference>
<feature type="transmembrane region" description="Helical" evidence="8">
    <location>
        <begin position="237"/>
        <end position="259"/>
    </location>
</feature>
<dbReference type="GO" id="GO:0005886">
    <property type="term" value="C:plasma membrane"/>
    <property type="evidence" value="ECO:0007669"/>
    <property type="project" value="UniProtKB-SubCell"/>
</dbReference>
<dbReference type="InterPro" id="IPR000014">
    <property type="entry name" value="PAS"/>
</dbReference>
<dbReference type="SUPFAM" id="SSF55073">
    <property type="entry name" value="Nucleotide cyclase"/>
    <property type="match status" value="1"/>
</dbReference>
<dbReference type="NCBIfam" id="TIGR00229">
    <property type="entry name" value="sensory_box"/>
    <property type="match status" value="1"/>
</dbReference>
<dbReference type="InterPro" id="IPR035965">
    <property type="entry name" value="PAS-like_dom_sf"/>
</dbReference>
<keyword evidence="3" id="KW-1003">Cell membrane</keyword>
<sequence length="600" mass="64426">MNLARSGRWKSVCGEALLVAAAYLCLNWFTPEVARWSNGLAALWPCNAVLLAYMLVRPRREWFLASALVFLVCIGVSLYSGRPAVVSLAFATANLIESATAALLLQNVLRARPDLERPRDLFVFVLVCVLAVTLSGSIAALALMTRGEPFGASWLAWFSADALGLLIVVPLLLIGGRAVRSGVKLSGRRRVDAALSLSLVLVISAFVFLQSARPVAFLVSPAVLLATFRMRGVGAVFAMLIVITVGAIGGALGTGPLAFAGETISTKLTLVQLFLVTTFLTSLPVAAVLGERDRFGRKLQESEAQFRAVVDVVNDVIFRTDVHGRWTFLNPAWERLTGYMVEQSLGTSFLSPVLAADRADFLKRLEGLKLGLFDSVDYQFRFYTAAGEERWAEARVHRLEGAEGELVGSAGILTDISDRIALAAHLDEARQRAERDAEAALLLASTDELTGVASRRAFLAYFEEQLAEARKAGTPLSLAVFDIDHFKRVNDRHGHAVGDEVLKRVAAIATACVRERDLIGRLGGEEFAILMPQASIVQAGSAAERLRGACASADVEIPVTVSVGVASASTGSTIASLLKDADVALYRAKAEGRNCLRIAA</sequence>
<dbReference type="InterPro" id="IPR050469">
    <property type="entry name" value="Diguanylate_Cyclase"/>
</dbReference>
<keyword evidence="4 8" id="KW-0812">Transmembrane</keyword>
<dbReference type="OrthoDB" id="9812260at2"/>
<gene>
    <name evidence="12" type="ORF">SCH01S_02_00190</name>
</gene>
<dbReference type="Pfam" id="PF05231">
    <property type="entry name" value="MASE1"/>
    <property type="match status" value="1"/>
</dbReference>
<feature type="transmembrane region" description="Helical" evidence="8">
    <location>
        <begin position="271"/>
        <end position="290"/>
    </location>
</feature>
<dbReference type="InterPro" id="IPR000160">
    <property type="entry name" value="GGDEF_dom"/>
</dbReference>
<dbReference type="STRING" id="1219043.SCH01S_02_00190"/>
<dbReference type="PANTHER" id="PTHR45138:SF9">
    <property type="entry name" value="DIGUANYLATE CYCLASE DGCM-RELATED"/>
    <property type="match status" value="1"/>
</dbReference>
<dbReference type="PANTHER" id="PTHR45138">
    <property type="entry name" value="REGULATORY COMPONENTS OF SENSORY TRANSDUCTION SYSTEM"/>
    <property type="match status" value="1"/>
</dbReference>